<dbReference type="PATRIC" id="fig|1122241.3.peg.512"/>
<comment type="caution">
    <text evidence="1">The sequence shown here is derived from an EMBL/GenBank/DDBJ whole genome shotgun (WGS) entry which is preliminary data.</text>
</comment>
<evidence type="ECO:0000313" key="2">
    <source>
        <dbReference type="Proteomes" id="UP000075670"/>
    </source>
</evidence>
<dbReference type="Proteomes" id="UP000075670">
    <property type="component" value="Unassembled WGS sequence"/>
</dbReference>
<dbReference type="AlphaFoldDB" id="A0A151B1W0"/>
<evidence type="ECO:0008006" key="3">
    <source>
        <dbReference type="Google" id="ProtNLM"/>
    </source>
</evidence>
<keyword evidence="2" id="KW-1185">Reference proteome</keyword>
<dbReference type="InterPro" id="IPR045397">
    <property type="entry name" value="TumE-like"/>
</dbReference>
<proteinExistence type="predicted"/>
<accession>A0A151B1W0</accession>
<name>A0A151B1W0_9FIRM</name>
<organism evidence="1 2">
    <name type="scientific">Moorella mulderi DSM 14980</name>
    <dbReference type="NCBI Taxonomy" id="1122241"/>
    <lineage>
        <taxon>Bacteria</taxon>
        <taxon>Bacillati</taxon>
        <taxon>Bacillota</taxon>
        <taxon>Clostridia</taxon>
        <taxon>Neomoorellales</taxon>
        <taxon>Neomoorellaceae</taxon>
        <taxon>Neomoorella</taxon>
    </lineage>
</organism>
<dbReference type="EMBL" id="LTBC01000001">
    <property type="protein sequence ID" value="KYH33773.1"/>
    <property type="molecule type" value="Genomic_DNA"/>
</dbReference>
<protein>
    <recommendedName>
        <fullName evidence="3">DUF4367 domain-containing protein</fullName>
    </recommendedName>
</protein>
<dbReference type="RefSeq" id="WP_083476644.1">
    <property type="nucleotide sequence ID" value="NZ_LTBC01000001.1"/>
</dbReference>
<evidence type="ECO:0000313" key="1">
    <source>
        <dbReference type="EMBL" id="KYH33773.1"/>
    </source>
</evidence>
<reference evidence="1 2" key="1">
    <citation type="submission" date="2016-02" db="EMBL/GenBank/DDBJ databases">
        <title>Genome sequence of Moorella mulderi DSM 14980.</title>
        <authorList>
            <person name="Poehlein A."/>
            <person name="Daniel R."/>
        </authorList>
    </citation>
    <scope>NUCLEOTIDE SEQUENCE [LARGE SCALE GENOMIC DNA]</scope>
    <source>
        <strain evidence="1 2">DSM 14980</strain>
    </source>
</reference>
<sequence length="114" mass="13646">MLKTLKLLNRCPAVVSYEIQDYKQGTDFYYLKVRCELKNDTLLYIRQYVSAEEYNYSYHWQNRNGELIVRWDNAPHHETIITFPHHKHIGGKVTISYEISIEDVLNYITKVFSL</sequence>
<gene>
    <name evidence="1" type="ORF">MOMUL_04830</name>
</gene>
<dbReference type="Pfam" id="PF20126">
    <property type="entry name" value="TumE"/>
    <property type="match status" value="1"/>
</dbReference>